<organism evidence="2">
    <name type="scientific">Arthrobacter saudimassiliensis</name>
    <dbReference type="NCBI Taxonomy" id="1461584"/>
    <lineage>
        <taxon>Bacteria</taxon>
        <taxon>Bacillati</taxon>
        <taxon>Actinomycetota</taxon>
        <taxon>Actinomycetes</taxon>
        <taxon>Micrococcales</taxon>
        <taxon>Micrococcaceae</taxon>
        <taxon>Arthrobacter</taxon>
    </lineage>
</organism>
<reference evidence="2" key="1">
    <citation type="submission" date="2014-07" db="EMBL/GenBank/DDBJ databases">
        <authorList>
            <person name="Urmite Genomes Urmite Genomes"/>
        </authorList>
    </citation>
    <scope>NUCLEOTIDE SEQUENCE</scope>
    <source>
        <strain evidence="2">11W110_air</strain>
    </source>
</reference>
<dbReference type="EMBL" id="LN483070">
    <property type="protein sequence ID" value="CEA07384.1"/>
    <property type="molecule type" value="Genomic_DNA"/>
</dbReference>
<evidence type="ECO:0000313" key="2">
    <source>
        <dbReference type="EMBL" id="CEA07384.1"/>
    </source>
</evidence>
<proteinExistence type="predicted"/>
<protein>
    <recommendedName>
        <fullName evidence="3">DUF1257 domain-containing protein</fullName>
    </recommendedName>
</protein>
<evidence type="ECO:0008006" key="3">
    <source>
        <dbReference type="Google" id="ProtNLM"/>
    </source>
</evidence>
<feature type="chain" id="PRO_5038703990" description="DUF1257 domain-containing protein" evidence="1">
    <location>
        <begin position="22"/>
        <end position="159"/>
    </location>
</feature>
<keyword evidence="1" id="KW-0732">Signal</keyword>
<accession>A0A078MM84</accession>
<dbReference type="PATRIC" id="fig|1461584.3.peg.687"/>
<evidence type="ECO:0000256" key="1">
    <source>
        <dbReference type="SAM" id="SignalP"/>
    </source>
</evidence>
<gene>
    <name evidence="2" type="ORF">BN1051_00697</name>
</gene>
<feature type="signal peptide" evidence="1">
    <location>
        <begin position="1"/>
        <end position="21"/>
    </location>
</feature>
<sequence>MSVSLVLVPAVLAGLPAVIGAAANLRGAVSDAAAQGPEPHEVRVRTRMKDIGLLTAAAEQTGGIIREAGDHRLMVEWPGITAIFTRDDEGIWGAHLDGPDAGAEAAVELLQRLDNAYARQVQQALVQRLKERVDGAGLQLQSEQVEEDETVTLVLNVRS</sequence>
<name>A0A078MM84_9MICC</name>
<dbReference type="AlphaFoldDB" id="A0A078MM84"/>